<sequence>MKKCSRCGTENSKDAIFCENCGNKLSESKKVVCQNCGFPNSVEASFCENCGSKLSGVHSSDTTADNNIDNTYEELPKVDNTNKKQKDVSRIEPKNLRRSQGNSKSNSLRNIVVTIAIIIVIVIGAVSLGYFKSNRQTENSRNNNSTVVQKDKSNSSEKSSSSNSNSYSESSSSSEKETSDNSEKLSVSTLTNKQNAASILVYGALKADVPLFKGNYELSLKNSQLYVSLVKLNDDETEADETPILYELAPGQMDSSCGYKLGRNREVYFYSQVKNTPGFSRISATTQDEIVDYINSHHLVDKVNEIANNTVVNGE</sequence>
<evidence type="ECO:0000256" key="1">
    <source>
        <dbReference type="SAM" id="MobiDB-lite"/>
    </source>
</evidence>
<evidence type="ECO:0000313" key="4">
    <source>
        <dbReference type="EMBL" id="AIR11192.1"/>
    </source>
</evidence>
<proteinExistence type="predicted"/>
<dbReference type="KEGG" id="lsj:LSJ_1542c"/>
<dbReference type="AlphaFoldDB" id="A0A089RXC9"/>
<evidence type="ECO:0000259" key="3">
    <source>
        <dbReference type="Pfam" id="PF12773"/>
    </source>
</evidence>
<evidence type="ECO:0000256" key="2">
    <source>
        <dbReference type="SAM" id="Phobius"/>
    </source>
</evidence>
<accession>A0A089RXC9</accession>
<keyword evidence="2" id="KW-1133">Transmembrane helix</keyword>
<dbReference type="Proteomes" id="UP000029488">
    <property type="component" value="Chromosome"/>
</dbReference>
<feature type="compositionally biased region" description="Polar residues" evidence="1">
    <location>
        <begin position="135"/>
        <end position="148"/>
    </location>
</feature>
<organism evidence="4 5">
    <name type="scientific">Ligilactobacillus salivarius</name>
    <dbReference type="NCBI Taxonomy" id="1624"/>
    <lineage>
        <taxon>Bacteria</taxon>
        <taxon>Bacillati</taxon>
        <taxon>Bacillota</taxon>
        <taxon>Bacilli</taxon>
        <taxon>Lactobacillales</taxon>
        <taxon>Lactobacillaceae</taxon>
        <taxon>Ligilactobacillus</taxon>
    </lineage>
</organism>
<dbReference type="RefSeq" id="WP_044005352.1">
    <property type="nucleotide sequence ID" value="NZ_CP007646.1"/>
</dbReference>
<protein>
    <recommendedName>
        <fullName evidence="3">DZANK-type domain-containing protein</fullName>
    </recommendedName>
</protein>
<feature type="transmembrane region" description="Helical" evidence="2">
    <location>
        <begin position="107"/>
        <end position="131"/>
    </location>
</feature>
<name>A0A089RXC9_9LACO</name>
<feature type="compositionally biased region" description="Basic and acidic residues" evidence="1">
    <location>
        <begin position="77"/>
        <end position="95"/>
    </location>
</feature>
<dbReference type="InterPro" id="IPR025874">
    <property type="entry name" value="DZR"/>
</dbReference>
<feature type="region of interest" description="Disordered" evidence="1">
    <location>
        <begin position="135"/>
        <end position="187"/>
    </location>
</feature>
<feature type="compositionally biased region" description="Low complexity" evidence="1">
    <location>
        <begin position="156"/>
        <end position="173"/>
    </location>
</feature>
<dbReference type="EMBL" id="CP007646">
    <property type="protein sequence ID" value="AIR11192.1"/>
    <property type="molecule type" value="Genomic_DNA"/>
</dbReference>
<evidence type="ECO:0000313" key="5">
    <source>
        <dbReference type="Proteomes" id="UP000029488"/>
    </source>
</evidence>
<gene>
    <name evidence="4" type="ORF">LSJ_1542c</name>
</gene>
<keyword evidence="2" id="KW-0812">Transmembrane</keyword>
<feature type="domain" description="DZANK-type" evidence="3">
    <location>
        <begin position="4"/>
        <end position="51"/>
    </location>
</feature>
<dbReference type="Pfam" id="PF12773">
    <property type="entry name" value="DZR"/>
    <property type="match status" value="1"/>
</dbReference>
<reference evidence="4 5" key="1">
    <citation type="journal article" date="2014" name="BMC Genomics">
        <title>Unusual genome complexity in Lactobacillus salivarius JCM1046.</title>
        <authorList>
            <person name="Raftis E.J."/>
            <person name="Forde B.M."/>
            <person name="Claesson M.J."/>
            <person name="O'Toole P.W."/>
        </authorList>
    </citation>
    <scope>NUCLEOTIDE SEQUENCE [LARGE SCALE GENOMIC DNA]</scope>
    <source>
        <strain evidence="4 5">JCM1046</strain>
    </source>
</reference>
<keyword evidence="2" id="KW-0472">Membrane</keyword>
<feature type="region of interest" description="Disordered" evidence="1">
    <location>
        <begin position="77"/>
        <end position="103"/>
    </location>
</feature>
<feature type="compositionally biased region" description="Basic and acidic residues" evidence="1">
    <location>
        <begin position="174"/>
        <end position="183"/>
    </location>
</feature>